<evidence type="ECO:0000313" key="2">
    <source>
        <dbReference type="EMBL" id="RQD76490.1"/>
    </source>
</evidence>
<sequence>MGYDKHVARYSRKRIPEKTLLLLAFLLGAPGILLAMFFFRHKTLHLKFQVGIPLLLILNLLFLLWGPWK</sequence>
<keyword evidence="1" id="KW-0812">Transmembrane</keyword>
<name>A0A424YFF4_9FIRM</name>
<evidence type="ECO:0000313" key="3">
    <source>
        <dbReference type="Proteomes" id="UP000285138"/>
    </source>
</evidence>
<comment type="caution">
    <text evidence="2">The sequence shown here is derived from an EMBL/GenBank/DDBJ whole genome shotgun (WGS) entry which is preliminary data.</text>
</comment>
<dbReference type="InterPro" id="IPR012156">
    <property type="entry name" value="Cold_shock_CspA"/>
</dbReference>
<dbReference type="AlphaFoldDB" id="A0A424YFF4"/>
<dbReference type="PIRSF" id="PIRSF002599">
    <property type="entry name" value="Cold_shock_A"/>
    <property type="match status" value="1"/>
</dbReference>
<keyword evidence="1" id="KW-1133">Transmembrane helix</keyword>
<dbReference type="GO" id="GO:0003676">
    <property type="term" value="F:nucleic acid binding"/>
    <property type="evidence" value="ECO:0007669"/>
    <property type="project" value="InterPro"/>
</dbReference>
<feature type="transmembrane region" description="Helical" evidence="1">
    <location>
        <begin position="20"/>
        <end position="39"/>
    </location>
</feature>
<dbReference type="Proteomes" id="UP000285138">
    <property type="component" value="Unassembled WGS sequence"/>
</dbReference>
<keyword evidence="1" id="KW-0472">Membrane</keyword>
<dbReference type="Pfam" id="PF06961">
    <property type="entry name" value="DUF1294"/>
    <property type="match status" value="1"/>
</dbReference>
<evidence type="ECO:0000256" key="1">
    <source>
        <dbReference type="SAM" id="Phobius"/>
    </source>
</evidence>
<gene>
    <name evidence="2" type="ORF">D5R97_04345</name>
</gene>
<proteinExistence type="predicted"/>
<reference evidence="2 3" key="1">
    <citation type="submission" date="2018-08" db="EMBL/GenBank/DDBJ databases">
        <title>The metabolism and importance of syntrophic acetate oxidation coupled to methane or sulfide production in haloalkaline environments.</title>
        <authorList>
            <person name="Timmers P.H.A."/>
            <person name="Vavourakis C.D."/>
            <person name="Sorokin D.Y."/>
            <person name="Sinninghe Damste J.S."/>
            <person name="Muyzer G."/>
            <person name="Stams A.J.M."/>
            <person name="Plugge C.M."/>
        </authorList>
    </citation>
    <scope>NUCLEOTIDE SEQUENCE [LARGE SCALE GENOMIC DNA]</scope>
    <source>
        <strain evidence="2">MSAO_Bac1</strain>
    </source>
</reference>
<dbReference type="InterPro" id="IPR010718">
    <property type="entry name" value="DUF1294"/>
</dbReference>
<organism evidence="2 3">
    <name type="scientific">Candidatus Syntrophonatronum acetioxidans</name>
    <dbReference type="NCBI Taxonomy" id="1795816"/>
    <lineage>
        <taxon>Bacteria</taxon>
        <taxon>Bacillati</taxon>
        <taxon>Bacillota</taxon>
        <taxon>Clostridia</taxon>
        <taxon>Eubacteriales</taxon>
        <taxon>Syntrophomonadaceae</taxon>
        <taxon>Candidatus Syntrophonatronum</taxon>
    </lineage>
</organism>
<feature type="transmembrane region" description="Helical" evidence="1">
    <location>
        <begin position="51"/>
        <end position="68"/>
    </location>
</feature>
<dbReference type="EMBL" id="QZAA01000115">
    <property type="protein sequence ID" value="RQD76490.1"/>
    <property type="molecule type" value="Genomic_DNA"/>
</dbReference>
<accession>A0A424YFF4</accession>
<protein>
    <submittedName>
        <fullName evidence="2">DUF1294 domain-containing protein</fullName>
    </submittedName>
</protein>